<evidence type="ECO:0000256" key="1">
    <source>
        <dbReference type="SAM" id="Coils"/>
    </source>
</evidence>
<feature type="compositionally biased region" description="Basic and acidic residues" evidence="2">
    <location>
        <begin position="522"/>
        <end position="560"/>
    </location>
</feature>
<feature type="compositionally biased region" description="Basic and acidic residues" evidence="2">
    <location>
        <begin position="1260"/>
        <end position="1334"/>
    </location>
</feature>
<feature type="region of interest" description="Disordered" evidence="2">
    <location>
        <begin position="1067"/>
        <end position="1524"/>
    </location>
</feature>
<feature type="region of interest" description="Disordered" evidence="2">
    <location>
        <begin position="1708"/>
        <end position="1731"/>
    </location>
</feature>
<feature type="domain" description="Centrosome and spindle pole-associated protein 1 C-terminal" evidence="3">
    <location>
        <begin position="1516"/>
        <end position="1571"/>
    </location>
</feature>
<keyword evidence="5" id="KW-1185">Reference proteome</keyword>
<dbReference type="EnsemblMetazoa" id="G1563.4">
    <property type="protein sequence ID" value="G1563.4:cds"/>
    <property type="gene ID" value="G1563"/>
</dbReference>
<dbReference type="Proteomes" id="UP000005408">
    <property type="component" value="Unassembled WGS sequence"/>
</dbReference>
<feature type="compositionally biased region" description="Basic and acidic residues" evidence="2">
    <location>
        <begin position="386"/>
        <end position="412"/>
    </location>
</feature>
<dbReference type="GO" id="GO:0005813">
    <property type="term" value="C:centrosome"/>
    <property type="evidence" value="ECO:0007669"/>
    <property type="project" value="InterPro"/>
</dbReference>
<feature type="compositionally biased region" description="Basic and acidic residues" evidence="2">
    <location>
        <begin position="1451"/>
        <end position="1484"/>
    </location>
</feature>
<name>A0A8W8IS99_MAGGI</name>
<feature type="compositionally biased region" description="Low complexity" evidence="2">
    <location>
        <begin position="978"/>
        <end position="990"/>
    </location>
</feature>
<feature type="compositionally biased region" description="Basic and acidic residues" evidence="2">
    <location>
        <begin position="1126"/>
        <end position="1173"/>
    </location>
</feature>
<feature type="compositionally biased region" description="Basic and acidic residues" evidence="2">
    <location>
        <begin position="98"/>
        <end position="115"/>
    </location>
</feature>
<feature type="compositionally biased region" description="Basic and acidic residues" evidence="2">
    <location>
        <begin position="1350"/>
        <end position="1375"/>
    </location>
</feature>
<feature type="compositionally biased region" description="Basic and acidic residues" evidence="2">
    <location>
        <begin position="1389"/>
        <end position="1402"/>
    </location>
</feature>
<dbReference type="GO" id="GO:0000922">
    <property type="term" value="C:spindle pole"/>
    <property type="evidence" value="ECO:0007669"/>
    <property type="project" value="InterPro"/>
</dbReference>
<evidence type="ECO:0000259" key="3">
    <source>
        <dbReference type="Pfam" id="PF24578"/>
    </source>
</evidence>
<feature type="compositionally biased region" description="Low complexity" evidence="2">
    <location>
        <begin position="124"/>
        <end position="136"/>
    </location>
</feature>
<dbReference type="InterPro" id="IPR026708">
    <property type="entry name" value="CSPP1"/>
</dbReference>
<evidence type="ECO:0000313" key="4">
    <source>
        <dbReference type="EnsemblMetazoa" id="G1563.4:cds"/>
    </source>
</evidence>
<feature type="compositionally biased region" description="Basic and acidic residues" evidence="2">
    <location>
        <begin position="962"/>
        <end position="977"/>
    </location>
</feature>
<dbReference type="SMR" id="A0A8W8IS99"/>
<feature type="compositionally biased region" description="Basic and acidic residues" evidence="2">
    <location>
        <begin position="744"/>
        <end position="766"/>
    </location>
</feature>
<feature type="region of interest" description="Disordered" evidence="2">
    <location>
        <begin position="886"/>
        <end position="1007"/>
    </location>
</feature>
<reference evidence="4" key="1">
    <citation type="submission" date="2022-08" db="UniProtKB">
        <authorList>
            <consortium name="EnsemblMetazoa"/>
        </authorList>
    </citation>
    <scope>IDENTIFICATION</scope>
    <source>
        <strain evidence="4">05x7-T-G4-1.051#20</strain>
    </source>
</reference>
<feature type="region of interest" description="Disordered" evidence="2">
    <location>
        <begin position="16"/>
        <end position="186"/>
    </location>
</feature>
<evidence type="ECO:0000256" key="2">
    <source>
        <dbReference type="SAM" id="MobiDB-lite"/>
    </source>
</evidence>
<organism evidence="4 5">
    <name type="scientific">Magallana gigas</name>
    <name type="common">Pacific oyster</name>
    <name type="synonym">Crassostrea gigas</name>
    <dbReference type="NCBI Taxonomy" id="29159"/>
    <lineage>
        <taxon>Eukaryota</taxon>
        <taxon>Metazoa</taxon>
        <taxon>Spiralia</taxon>
        <taxon>Lophotrochozoa</taxon>
        <taxon>Mollusca</taxon>
        <taxon>Bivalvia</taxon>
        <taxon>Autobranchia</taxon>
        <taxon>Pteriomorphia</taxon>
        <taxon>Ostreida</taxon>
        <taxon>Ostreoidea</taxon>
        <taxon>Ostreidae</taxon>
        <taxon>Magallana</taxon>
    </lineage>
</organism>
<feature type="compositionally biased region" description="Basic and acidic residues" evidence="2">
    <location>
        <begin position="932"/>
        <end position="945"/>
    </location>
</feature>
<dbReference type="Pfam" id="PF24578">
    <property type="entry name" value="CSPP1_C"/>
    <property type="match status" value="1"/>
</dbReference>
<dbReference type="InterPro" id="IPR058191">
    <property type="entry name" value="CSPP1_C"/>
</dbReference>
<feature type="compositionally biased region" description="Polar residues" evidence="2">
    <location>
        <begin position="1598"/>
        <end position="1609"/>
    </location>
</feature>
<feature type="compositionally biased region" description="Basic and acidic residues" evidence="2">
    <location>
        <begin position="64"/>
        <end position="86"/>
    </location>
</feature>
<protein>
    <recommendedName>
        <fullName evidence="3">Centrosome and spindle pole-associated protein 1 C-terminal domain-containing protein</fullName>
    </recommendedName>
</protein>
<feature type="compositionally biased region" description="Basic and acidic residues" evidence="2">
    <location>
        <begin position="779"/>
        <end position="807"/>
    </location>
</feature>
<feature type="compositionally biased region" description="Basic and acidic residues" evidence="2">
    <location>
        <begin position="240"/>
        <end position="249"/>
    </location>
</feature>
<dbReference type="GO" id="GO:0005874">
    <property type="term" value="C:microtubule"/>
    <property type="evidence" value="ECO:0007669"/>
    <property type="project" value="InterPro"/>
</dbReference>
<feature type="region of interest" description="Disordered" evidence="2">
    <location>
        <begin position="1577"/>
        <end position="1609"/>
    </location>
</feature>
<dbReference type="GO" id="GO:0032467">
    <property type="term" value="P:positive regulation of cytokinesis"/>
    <property type="evidence" value="ECO:0007669"/>
    <property type="project" value="InterPro"/>
</dbReference>
<dbReference type="PANTHER" id="PTHR21616">
    <property type="entry name" value="CENTROSOME SPINDLE POLE ASSOCIATED PROTEIN"/>
    <property type="match status" value="1"/>
</dbReference>
<feature type="region of interest" description="Disordered" evidence="2">
    <location>
        <begin position="218"/>
        <end position="249"/>
    </location>
</feature>
<feature type="compositionally biased region" description="Basic and acidic residues" evidence="2">
    <location>
        <begin position="569"/>
        <end position="616"/>
    </location>
</feature>
<feature type="compositionally biased region" description="Basic and acidic residues" evidence="2">
    <location>
        <begin position="626"/>
        <end position="642"/>
    </location>
</feature>
<evidence type="ECO:0000313" key="5">
    <source>
        <dbReference type="Proteomes" id="UP000005408"/>
    </source>
</evidence>
<sequence>MAAAVENDIEEFIRNQKAKLQQERQYLSEEERSDERGRRQWGRPTETHYANERESPGGLPLTNEKAKSKQQQLREERKREYNELLNRKQNKTNSKAPENNKEQIIDIPTEKDNEPTHQNGTDSNNNTQQTGGLQQQSPRKPDLDYNEIERKFQEQKRREFNDYVNRPKFKKAPTPPQSGMKFGEYEDFRKRVEQQRKEEYRSELEKQTLEQAMIRAQGDIPRIGTKPNISQEELNNISQEKQRRDLRDKMVEDKRIREFERMLHMSHHDDRLTDYMEQERNRIIEDYPLREQDILAMFQRQIEEKERRKQNEARERELEKKQLEFERKLDQNYLQDRNDLGFQGRNAARSEPPPPGRRGDQYDAPRQQSEYVPPRRGARSPPRQDYSPRQEEREGFTERLHKRYEDERRQDYQNHVQQSESDPPFSHRLGGYETHRNKLKTQRILETQQHMEERNAQATNRSWNEPEDTESGLPLGNDFNHKQQMEVQRNREYNEFLKKKYDKNRAPAGKQRGGTLSLGQYEDEKKKLQQERQREYRELMDKKEQERNRGRRGEPTRSKSPDNFFSGFGKHDEERNKLNVERKKEYNHMLAEDLPRRGRPRDPPQEREDTPPREPEIYEASLHGLRQHDSAEVRKKQTRNDEYNDFLKQNREKEKHKYDKQKYGESNPRGIRDRPSSEPQPTDGIYATLPGLHYNGSAEKRKIDVRNKEYNEFLRNSQENLSRRRGGNRPPPGPRRGWQSPGNDDGRDRRRREEPSYRQDDRDRRLKSYNSDGAINRAGNDRRYDDDDDDDRRGRYRSDRNRDKGILDDDNWLSARQEPEDEYQNLEPNPPRQRGRAPPNRSPPPDKEDMARANYFATLPVGGNDRESANARKKARYREELQLQMREAEAARRREKVEELRVNASGLLDPEKTPKRLTYLGEPNPSPRRNLKSPEVRPYHTRFDLSPRGQGIEPESSGGYTPRERGRTRERRPRERSGGILDIGFDGLLDQPRRGGASQVPPGLQYQPSLLDFSSLDSLVDQTNLDKYLDRFADPNIERTRTYVTGGGSGGLNQPYSSIDEAYHYYGMKNPLEPDNSAPPPLDLGGGGGGYDRPYRGSPRVTFDDSARARDRSKERISPYQFPSDDDLRSRSQNDKRSYQEELDRQIQEKRYRKQREKEEQERYEKKLDDEIRNYNPFGKGGGGAPLRDNQGNIVADLRAMHQDPETARSTARATHESPRFRAPSSPRDDLIAPPPDQIDASGDVTHARGGHGIFGQPKTEQEKTQSDRYKDELRRQIEEKKRREQIEKEKERIEEEKENRRLEEQRLRIQKEYEEEQRKKREKEEETRRRNEELQQQAEAKKKEAKRKRQEEDERRTQEKRDQQERERQERQEPRGSSPPVPAVRTATEQKPDYAEDKKTPEPTISPKPGTSEDTRKSPPIPALRREPSPLVESSRPPPQPPSRANSSDVLKELASMRKQLQSERKRVENALETQRNEPDVFDPRMVQRPAPKEIDVFERARQGEPAPVRTENLNPRNIQEFNELKYKNDTESRKAFRSMFPDAPTSSETLEAQQDALLRHQEDTLKSMKETRYTPTNYNTWKGRRSERSLGAPPLTTRQGTVSPRSMLNSNSAFIDVDGLNHFPDDFEDLPKRNESARYRRRERFTLSPRPESQPLNPFGSTASLDVDRIQRKNDARLRRLHQLNADEVSLADPDDILDRFMAKQRYNRPPSGQTLQDDTWLRPASKAI</sequence>
<dbReference type="PANTHER" id="PTHR21616:SF2">
    <property type="entry name" value="CENTROSOME AND SPINDLE POLE-ASSOCIATED PROTEIN 1"/>
    <property type="match status" value="1"/>
</dbReference>
<feature type="compositionally biased region" description="Basic and acidic residues" evidence="2">
    <location>
        <begin position="20"/>
        <end position="38"/>
    </location>
</feature>
<accession>A0A8W8IS99</accession>
<feature type="region of interest" description="Disordered" evidence="2">
    <location>
        <begin position="1648"/>
        <end position="1669"/>
    </location>
</feature>
<feature type="coiled-coil region" evidence="1">
    <location>
        <begin position="295"/>
        <end position="331"/>
    </location>
</feature>
<feature type="compositionally biased region" description="Polar residues" evidence="2">
    <location>
        <begin position="1656"/>
        <end position="1666"/>
    </location>
</feature>
<feature type="compositionally biased region" description="Basic and acidic residues" evidence="2">
    <location>
        <begin position="139"/>
        <end position="161"/>
    </location>
</feature>
<feature type="compositionally biased region" description="Basic and acidic residues" evidence="2">
    <location>
        <begin position="698"/>
        <end position="712"/>
    </location>
</feature>
<keyword evidence="1" id="KW-0175">Coiled coil</keyword>
<proteinExistence type="predicted"/>
<feature type="compositionally biased region" description="Basic and acidic residues" evidence="2">
    <location>
        <begin position="648"/>
        <end position="663"/>
    </location>
</feature>
<feature type="compositionally biased region" description="Polar residues" evidence="2">
    <location>
        <begin position="227"/>
        <end position="239"/>
    </location>
</feature>
<feature type="compositionally biased region" description="Basic and acidic residues" evidence="2">
    <location>
        <begin position="886"/>
        <end position="901"/>
    </location>
</feature>
<feature type="compositionally biased region" description="Basic and acidic residues" evidence="2">
    <location>
        <begin position="45"/>
        <end position="55"/>
    </location>
</feature>
<feature type="region of interest" description="Disordered" evidence="2">
    <location>
        <begin position="338"/>
        <end position="852"/>
    </location>
</feature>
<feature type="compositionally biased region" description="Basic and acidic residues" evidence="2">
    <location>
        <begin position="1492"/>
        <end position="1504"/>
    </location>
</feature>
<feature type="compositionally biased region" description="Polar residues" evidence="2">
    <location>
        <begin position="1513"/>
        <end position="1522"/>
    </location>
</feature>
<feature type="compositionally biased region" description="Basic and acidic residues" evidence="2">
    <location>
        <begin position="1102"/>
        <end position="1117"/>
    </location>
</feature>
<feature type="compositionally biased region" description="Basic and acidic residues" evidence="2">
    <location>
        <begin position="479"/>
        <end position="505"/>
    </location>
</feature>